<feature type="domain" description="Flagellar hook protein FlgE D2" evidence="8">
    <location>
        <begin position="886"/>
        <end position="1010"/>
    </location>
</feature>
<organism evidence="10 11">
    <name type="scientific">Mucispirillum schaedleri ASF457</name>
    <dbReference type="NCBI Taxonomy" id="1379858"/>
    <lineage>
        <taxon>Bacteria</taxon>
        <taxon>Pseudomonadati</taxon>
        <taxon>Deferribacterota</taxon>
        <taxon>Deferribacteres</taxon>
        <taxon>Deferribacterales</taxon>
        <taxon>Mucispirillaceae</taxon>
        <taxon>Mucispirillum</taxon>
    </lineage>
</organism>
<comment type="subcellular location">
    <subcellularLocation>
        <location evidence="1 5">Bacterial flagellum basal body</location>
    </subcellularLocation>
</comment>
<dbReference type="NCBIfam" id="TIGR03506">
    <property type="entry name" value="FlgEFG_subfam"/>
    <property type="match status" value="2"/>
</dbReference>
<protein>
    <recommendedName>
        <fullName evidence="3 5">Flagellar hook protein FlgE</fullName>
    </recommendedName>
</protein>
<dbReference type="InterPro" id="IPR020013">
    <property type="entry name" value="Flagellar_FlgE/F/G"/>
</dbReference>
<feature type="domain" description="Flagellar basal body rod protein N-terminal" evidence="6">
    <location>
        <begin position="5"/>
        <end position="35"/>
    </location>
</feature>
<dbReference type="GO" id="GO:0009424">
    <property type="term" value="C:bacterial-type flagellum hook"/>
    <property type="evidence" value="ECO:0007669"/>
    <property type="project" value="TreeGrafter"/>
</dbReference>
<comment type="function">
    <text evidence="5">A flexible structure which links the flagellar filament to the drive apparatus in the basal body.</text>
</comment>
<dbReference type="SUPFAM" id="SSF117143">
    <property type="entry name" value="Flagellar hook protein flgE"/>
    <property type="match status" value="1"/>
</dbReference>
<dbReference type="InterPro" id="IPR001444">
    <property type="entry name" value="Flag_bb_rod_N"/>
</dbReference>
<evidence type="ECO:0000256" key="4">
    <source>
        <dbReference type="ARBA" id="ARBA00023143"/>
    </source>
</evidence>
<dbReference type="PROSITE" id="PS00588">
    <property type="entry name" value="FLAGELLA_BB_ROD"/>
    <property type="match status" value="1"/>
</dbReference>
<evidence type="ECO:0000256" key="2">
    <source>
        <dbReference type="ARBA" id="ARBA00009677"/>
    </source>
</evidence>
<reference evidence="10" key="2">
    <citation type="submission" date="2022-05" db="EMBL/GenBank/DDBJ databases">
        <authorList>
            <person name="Proctor A.L."/>
            <person name="Phillips G.J."/>
            <person name="Wannemuehler M.J."/>
        </authorList>
    </citation>
    <scope>NUCLEOTIDE SEQUENCE</scope>
    <source>
        <strain evidence="10">ASF457</strain>
    </source>
</reference>
<dbReference type="RefSeq" id="WP_023276673.1">
    <property type="nucleotide sequence ID" value="NZ_CP097562.1"/>
</dbReference>
<keyword evidence="4 5" id="KW-0975">Bacterial flagellum</keyword>
<dbReference type="Proteomes" id="UP000017429">
    <property type="component" value="Chromosome"/>
</dbReference>
<evidence type="ECO:0000313" key="11">
    <source>
        <dbReference type="Proteomes" id="UP000017429"/>
    </source>
</evidence>
<evidence type="ECO:0000256" key="1">
    <source>
        <dbReference type="ARBA" id="ARBA00004117"/>
    </source>
</evidence>
<dbReference type="eggNOG" id="COG1749">
    <property type="taxonomic scope" value="Bacteria"/>
</dbReference>
<dbReference type="GO" id="GO:0009425">
    <property type="term" value="C:bacterial-type flagellum basal body"/>
    <property type="evidence" value="ECO:0007669"/>
    <property type="project" value="UniProtKB-SubCell"/>
</dbReference>
<name>V2RHK7_9BACT</name>
<evidence type="ECO:0000259" key="8">
    <source>
        <dbReference type="Pfam" id="PF07559"/>
    </source>
</evidence>
<dbReference type="Pfam" id="PF06429">
    <property type="entry name" value="Flg_bbr_C"/>
    <property type="match status" value="1"/>
</dbReference>
<dbReference type="PANTHER" id="PTHR30435">
    <property type="entry name" value="FLAGELLAR PROTEIN"/>
    <property type="match status" value="1"/>
</dbReference>
<gene>
    <name evidence="10" type="ORF">N508_002129</name>
</gene>
<dbReference type="Pfam" id="PF00460">
    <property type="entry name" value="Flg_bb_rod"/>
    <property type="match status" value="1"/>
</dbReference>
<accession>V2RHK7</accession>
<dbReference type="InterPro" id="IPR010930">
    <property type="entry name" value="Flg_bb/hook_C_dom"/>
</dbReference>
<sequence>MLRSMYNAVSGLDGNQKAMDVLGNNIANVNTIGFKMGRAVFQDLMSQTLIGGKTPTDSRGGINPRQVGNGVYLAAVDNIFTSGVLKSTNSTTDLAIQGAGFFVVRGEGVNENFYTRAGDFNFDNTNTLTTPSGYRVQGWMSNPDTGELNKQVGVGDIVLGTNYQVMKPKASTKINMSGALDTTATASTVTYGKLLTQASAKQDINTMLSSGGAAMDLADGEKVRISANPSLYTPMSQLSDKNGTSLGVSELNGNVTFRINGSSYSLNYNSLGGGSLNDGKYTTIEDFLQEVNNIFMQATKEHVDTATNTAGTPIATMTFKDGKFAIEANYGHQFEINGISGSSKLAALLSPLATTYNAGKTEYSSELTYQKEVTYKEDFTSVEQLTDRITNSINGGVVPGGFSAEFLENDFGLEEGEGISFNDITVYDPVTNSAIATLQIGPFTYTETVNPTIRNQFHTIQELGRLITDEVNNALQNSGVANLTTKVSFGLDGNRLSFSVTGASHSISFGESTLHQAIGSTAQPNTYLKMIFDNSLNTYGANNVVTPKQLNDAVSTVDIEAIAGKGRIVYNFEDTDDNTLVDMSTNKLHMQNKENLIFRIQGMTNPIILEYNTAGTAVTPPATASFSSSATLATALQTAINAAGGNFIGATVAYNQATNEFTVTAAAGQTIAFTRIETTAKTPFLQEMLSNGLVGQTISDQGYTIDGESNIVDNITGLDITKANKGEIFNENMFEGNVTGTLGIGKSFTSKQFLTTADETTLMMNLFDENGNYMNFVENQSTLEIKGSINNEQITNNGYFSIGATSSLADYMLAIEKFVDLNGGHNTFDNVTIENGVIKVVGEKGKRNNLDYLTITATGGSETSNMIFNNTMQGTATAATGGIAYRTMEIYDEQGNKHNINFTYSLWNEELNEWRMEIETDDPLNDVAINGASQNELIIRFNADGTLSHMYDRFTTPSKVISNPTLRFSAANGTNIIDPIALNLGTAGENDGLSIAANGGGITRASTDGYTVGDLENRMFNPAGEIIGTYTNGQTRVLGQIALATFVNERGLEKVGDTMFQATGASGQATIGEPITGDRGEIAASMLENSNVDLSTELVNMITTQRAYQSNSKVISTSDEMIQELLNMKR</sequence>
<dbReference type="GO" id="GO:0071978">
    <property type="term" value="P:bacterial-type flagellum-dependent swarming motility"/>
    <property type="evidence" value="ECO:0007669"/>
    <property type="project" value="TreeGrafter"/>
</dbReference>
<dbReference type="InterPro" id="IPR053967">
    <property type="entry name" value="LlgE_F_G-like_D1"/>
</dbReference>
<dbReference type="KEGG" id="msch:N508_002129"/>
<evidence type="ECO:0000256" key="5">
    <source>
        <dbReference type="RuleBase" id="RU362116"/>
    </source>
</evidence>
<dbReference type="InterPro" id="IPR037925">
    <property type="entry name" value="FlgE/F/G-like"/>
</dbReference>
<feature type="domain" description="Flagellar hook protein FlgE/F/G-like D1" evidence="9">
    <location>
        <begin position="95"/>
        <end position="158"/>
    </location>
</feature>
<dbReference type="Pfam" id="PF22692">
    <property type="entry name" value="LlgE_F_G_D1"/>
    <property type="match status" value="1"/>
</dbReference>
<dbReference type="InterPro" id="IPR019776">
    <property type="entry name" value="Flagellar_basal_body_rod_CS"/>
</dbReference>
<dbReference type="GO" id="GO:0005829">
    <property type="term" value="C:cytosol"/>
    <property type="evidence" value="ECO:0007669"/>
    <property type="project" value="TreeGrafter"/>
</dbReference>
<evidence type="ECO:0000259" key="9">
    <source>
        <dbReference type="Pfam" id="PF22692"/>
    </source>
</evidence>
<dbReference type="OrthoDB" id="9804559at2"/>
<reference evidence="10" key="1">
    <citation type="journal article" date="2014" name="Genome Announc.">
        <title>Draft genome sequences of the altered schaedler flora, a defined bacterial community from gnotobiotic mice.</title>
        <authorList>
            <person name="Wannemuehler M.J."/>
            <person name="Overstreet A.M."/>
            <person name="Ward D.V."/>
            <person name="Phillips G.J."/>
        </authorList>
    </citation>
    <scope>NUCLEOTIDE SEQUENCE</scope>
    <source>
        <strain evidence="10">ASF457</strain>
    </source>
</reference>
<dbReference type="Pfam" id="PF07559">
    <property type="entry name" value="FlgE_D2"/>
    <property type="match status" value="1"/>
</dbReference>
<proteinExistence type="inferred from homology"/>
<comment type="similarity">
    <text evidence="2 5">Belongs to the flagella basal body rod proteins family.</text>
</comment>
<keyword evidence="11" id="KW-1185">Reference proteome</keyword>
<dbReference type="AlphaFoldDB" id="V2RHK7"/>
<dbReference type="PANTHER" id="PTHR30435:SF1">
    <property type="entry name" value="FLAGELLAR HOOK PROTEIN FLGE"/>
    <property type="match status" value="1"/>
</dbReference>
<dbReference type="EMBL" id="CP097562">
    <property type="protein sequence ID" value="USF25034.1"/>
    <property type="molecule type" value="Genomic_DNA"/>
</dbReference>
<dbReference type="InterPro" id="IPR011491">
    <property type="entry name" value="FlgE_D2"/>
</dbReference>
<feature type="domain" description="Flagellar basal-body/hook protein C-terminal" evidence="7">
    <location>
        <begin position="1085"/>
        <end position="1128"/>
    </location>
</feature>
<evidence type="ECO:0000313" key="10">
    <source>
        <dbReference type="EMBL" id="USF25034.1"/>
    </source>
</evidence>
<evidence type="ECO:0000259" key="6">
    <source>
        <dbReference type="Pfam" id="PF00460"/>
    </source>
</evidence>
<evidence type="ECO:0000256" key="3">
    <source>
        <dbReference type="ARBA" id="ARBA00019015"/>
    </source>
</evidence>
<reference evidence="10" key="3">
    <citation type="submission" date="2022-06" db="EMBL/GenBank/DDBJ databases">
        <title>Resources to Facilitate Use of the Altered Schaedler Flora (ASF) Mouse Model to Study Microbiome Function.</title>
        <authorList>
            <person name="Proctor A."/>
            <person name="Parvinroo S."/>
            <person name="Richie T."/>
            <person name="Jia X."/>
            <person name="Lee S.T.M."/>
            <person name="Karp P.D."/>
            <person name="Paley S."/>
            <person name="Kostic A.D."/>
            <person name="Pierre J.F."/>
            <person name="Wannemuehler M.J."/>
            <person name="Phillips G.J."/>
        </authorList>
    </citation>
    <scope>NUCLEOTIDE SEQUENCE</scope>
    <source>
        <strain evidence="10">ASF457</strain>
    </source>
</reference>
<evidence type="ECO:0000259" key="7">
    <source>
        <dbReference type="Pfam" id="PF06429"/>
    </source>
</evidence>